<dbReference type="EMBL" id="GBXM01065787">
    <property type="protein sequence ID" value="JAH42790.1"/>
    <property type="molecule type" value="Transcribed_RNA"/>
</dbReference>
<sequence length="19" mass="2153">MTMSLWDTVGFILTGPQRV</sequence>
<dbReference type="AlphaFoldDB" id="A0A0E9SQ60"/>
<accession>A0A0E9SQ60</accession>
<proteinExistence type="predicted"/>
<name>A0A0E9SQ60_ANGAN</name>
<protein>
    <submittedName>
        <fullName evidence="1">Uncharacterized protein</fullName>
    </submittedName>
</protein>
<reference evidence="1" key="2">
    <citation type="journal article" date="2015" name="Fish Shellfish Immunol.">
        <title>Early steps in the European eel (Anguilla anguilla)-Vibrio vulnificus interaction in the gills: Role of the RtxA13 toxin.</title>
        <authorList>
            <person name="Callol A."/>
            <person name="Pajuelo D."/>
            <person name="Ebbesson L."/>
            <person name="Teles M."/>
            <person name="MacKenzie S."/>
            <person name="Amaro C."/>
        </authorList>
    </citation>
    <scope>NUCLEOTIDE SEQUENCE</scope>
</reference>
<organism evidence="1">
    <name type="scientific">Anguilla anguilla</name>
    <name type="common">European freshwater eel</name>
    <name type="synonym">Muraena anguilla</name>
    <dbReference type="NCBI Taxonomy" id="7936"/>
    <lineage>
        <taxon>Eukaryota</taxon>
        <taxon>Metazoa</taxon>
        <taxon>Chordata</taxon>
        <taxon>Craniata</taxon>
        <taxon>Vertebrata</taxon>
        <taxon>Euteleostomi</taxon>
        <taxon>Actinopterygii</taxon>
        <taxon>Neopterygii</taxon>
        <taxon>Teleostei</taxon>
        <taxon>Anguilliformes</taxon>
        <taxon>Anguillidae</taxon>
        <taxon>Anguilla</taxon>
    </lineage>
</organism>
<reference evidence="1" key="1">
    <citation type="submission" date="2014-11" db="EMBL/GenBank/DDBJ databases">
        <authorList>
            <person name="Amaro Gonzalez C."/>
        </authorList>
    </citation>
    <scope>NUCLEOTIDE SEQUENCE</scope>
</reference>
<evidence type="ECO:0000313" key="1">
    <source>
        <dbReference type="EMBL" id="JAH42790.1"/>
    </source>
</evidence>